<dbReference type="PANTHER" id="PTHR34406:SF1">
    <property type="entry name" value="PROTEIN YCEI"/>
    <property type="match status" value="1"/>
</dbReference>
<keyword evidence="4" id="KW-1185">Reference proteome</keyword>
<comment type="caution">
    <text evidence="3">The sequence shown here is derived from an EMBL/GenBank/DDBJ whole genome shotgun (WGS) entry which is preliminary data.</text>
</comment>
<dbReference type="AlphaFoldDB" id="A0A7W6CVA2"/>
<dbReference type="RefSeq" id="WP_183393619.1">
    <property type="nucleotide sequence ID" value="NZ_JACIDR010000001.1"/>
</dbReference>
<reference evidence="3 4" key="1">
    <citation type="submission" date="2020-08" db="EMBL/GenBank/DDBJ databases">
        <title>Genomic Encyclopedia of Type Strains, Phase IV (KMG-IV): sequencing the most valuable type-strain genomes for metagenomic binning, comparative biology and taxonomic classification.</title>
        <authorList>
            <person name="Goeker M."/>
        </authorList>
    </citation>
    <scope>NUCLEOTIDE SEQUENCE [LARGE SCALE GENOMIC DNA]</scope>
    <source>
        <strain evidence="3 4">DSM 25481</strain>
    </source>
</reference>
<evidence type="ECO:0000313" key="3">
    <source>
        <dbReference type="EMBL" id="MBB3971770.1"/>
    </source>
</evidence>
<evidence type="ECO:0000259" key="2">
    <source>
        <dbReference type="SMART" id="SM00867"/>
    </source>
</evidence>
<name>A0A7W6CVA2_9HYPH</name>
<sequence length="201" mass="20783">MKQLLSALAVALVAAAAPAVAQQVPGAADVSKVQAGAYKADPNHTQVVWSVDHMGFSTLTGMFGQITGSLTIDPKEPAKAKLEVEVPMSGLAVTSEKFAKHLATPEFLDVAKHPTATFRSTSIEASGDKATIVGDLTLHGVTKPVTLQAVFHGVGVNPMNKAETIGFSATGKVKRSDFGLGAFAPVVSDEVDLTIAGAFEK</sequence>
<dbReference type="Proteomes" id="UP000528964">
    <property type="component" value="Unassembled WGS sequence"/>
</dbReference>
<feature type="chain" id="PRO_5031411810" evidence="1">
    <location>
        <begin position="22"/>
        <end position="201"/>
    </location>
</feature>
<dbReference type="SMART" id="SM00867">
    <property type="entry name" value="YceI"/>
    <property type="match status" value="1"/>
</dbReference>
<proteinExistence type="predicted"/>
<protein>
    <submittedName>
        <fullName evidence="3">Polyisoprenoid-binding protein YceI</fullName>
    </submittedName>
</protein>
<organism evidence="3 4">
    <name type="scientific">Hansschlegelia beijingensis</name>
    <dbReference type="NCBI Taxonomy" id="1133344"/>
    <lineage>
        <taxon>Bacteria</taxon>
        <taxon>Pseudomonadati</taxon>
        <taxon>Pseudomonadota</taxon>
        <taxon>Alphaproteobacteria</taxon>
        <taxon>Hyphomicrobiales</taxon>
        <taxon>Methylopilaceae</taxon>
        <taxon>Hansschlegelia</taxon>
    </lineage>
</organism>
<dbReference type="SUPFAM" id="SSF101874">
    <property type="entry name" value="YceI-like"/>
    <property type="match status" value="1"/>
</dbReference>
<dbReference type="InterPro" id="IPR036761">
    <property type="entry name" value="TTHA0802/YceI-like_sf"/>
</dbReference>
<dbReference type="InterPro" id="IPR007372">
    <property type="entry name" value="Lipid/polyisoprenoid-bd_YceI"/>
</dbReference>
<evidence type="ECO:0000313" key="4">
    <source>
        <dbReference type="Proteomes" id="UP000528964"/>
    </source>
</evidence>
<accession>A0A7W6CVA2</accession>
<gene>
    <name evidence="3" type="ORF">GGR24_000403</name>
</gene>
<keyword evidence="1" id="KW-0732">Signal</keyword>
<dbReference type="Pfam" id="PF04264">
    <property type="entry name" value="YceI"/>
    <property type="match status" value="1"/>
</dbReference>
<dbReference type="PANTHER" id="PTHR34406">
    <property type="entry name" value="PROTEIN YCEI"/>
    <property type="match status" value="1"/>
</dbReference>
<feature type="signal peptide" evidence="1">
    <location>
        <begin position="1"/>
        <end position="21"/>
    </location>
</feature>
<evidence type="ECO:0000256" key="1">
    <source>
        <dbReference type="SAM" id="SignalP"/>
    </source>
</evidence>
<dbReference type="Gene3D" id="2.40.128.110">
    <property type="entry name" value="Lipid/polyisoprenoid-binding, YceI-like"/>
    <property type="match status" value="1"/>
</dbReference>
<dbReference type="EMBL" id="JACIDR010000001">
    <property type="protein sequence ID" value="MBB3971770.1"/>
    <property type="molecule type" value="Genomic_DNA"/>
</dbReference>
<feature type="domain" description="Lipid/polyisoprenoid-binding YceI-like" evidence="2">
    <location>
        <begin position="37"/>
        <end position="200"/>
    </location>
</feature>